<reference evidence="1" key="1">
    <citation type="journal article" date="2015" name="Nature">
        <title>Complex archaea that bridge the gap between prokaryotes and eukaryotes.</title>
        <authorList>
            <person name="Spang A."/>
            <person name="Saw J.H."/>
            <person name="Jorgensen S.L."/>
            <person name="Zaremba-Niedzwiedzka K."/>
            <person name="Martijn J."/>
            <person name="Lind A.E."/>
            <person name="van Eijk R."/>
            <person name="Schleper C."/>
            <person name="Guy L."/>
            <person name="Ettema T.J."/>
        </authorList>
    </citation>
    <scope>NUCLEOTIDE SEQUENCE</scope>
</reference>
<protein>
    <submittedName>
        <fullName evidence="1">Uncharacterized protein</fullName>
    </submittedName>
</protein>
<evidence type="ECO:0000313" key="1">
    <source>
        <dbReference type="EMBL" id="KKN14589.1"/>
    </source>
</evidence>
<dbReference type="AlphaFoldDB" id="A0A0F9N9E4"/>
<dbReference type="EMBL" id="LAZR01003801">
    <property type="protein sequence ID" value="KKN14589.1"/>
    <property type="molecule type" value="Genomic_DNA"/>
</dbReference>
<organism evidence="1">
    <name type="scientific">marine sediment metagenome</name>
    <dbReference type="NCBI Taxonomy" id="412755"/>
    <lineage>
        <taxon>unclassified sequences</taxon>
        <taxon>metagenomes</taxon>
        <taxon>ecological metagenomes</taxon>
    </lineage>
</organism>
<accession>A0A0F9N9E4</accession>
<gene>
    <name evidence="1" type="ORF">LCGC14_0994500</name>
</gene>
<comment type="caution">
    <text evidence="1">The sequence shown here is derived from an EMBL/GenBank/DDBJ whole genome shotgun (WGS) entry which is preliminary data.</text>
</comment>
<proteinExistence type="predicted"/>
<name>A0A0F9N9E4_9ZZZZ</name>
<sequence length="67" mass="8083">MNYHRREIMTDAVDHYHHLQTIHREIIDHSWSRQQTRRDSAFIARLDKEMLAVSNEAYSLTQENNDS</sequence>